<feature type="domain" description="Serpin" evidence="3">
    <location>
        <begin position="2"/>
        <end position="334"/>
    </location>
</feature>
<evidence type="ECO:0000313" key="5">
    <source>
        <dbReference type="Proteomes" id="UP000031668"/>
    </source>
</evidence>
<evidence type="ECO:0000313" key="4">
    <source>
        <dbReference type="EMBL" id="KII62334.1"/>
    </source>
</evidence>
<dbReference type="SUPFAM" id="SSF56574">
    <property type="entry name" value="Serpins"/>
    <property type="match status" value="1"/>
</dbReference>
<keyword evidence="5" id="KW-1185">Reference proteome</keyword>
<dbReference type="Pfam" id="PF00079">
    <property type="entry name" value="Serpin"/>
    <property type="match status" value="1"/>
</dbReference>
<dbReference type="PANTHER" id="PTHR11461:SF211">
    <property type="entry name" value="GH10112P-RELATED"/>
    <property type="match status" value="1"/>
</dbReference>
<dbReference type="PANTHER" id="PTHR11461">
    <property type="entry name" value="SERINE PROTEASE INHIBITOR, SERPIN"/>
    <property type="match status" value="1"/>
</dbReference>
<dbReference type="InterPro" id="IPR000215">
    <property type="entry name" value="Serpin_fam"/>
</dbReference>
<evidence type="ECO:0000256" key="2">
    <source>
        <dbReference type="RuleBase" id="RU000411"/>
    </source>
</evidence>
<organism evidence="4 5">
    <name type="scientific">Thelohanellus kitauei</name>
    <name type="common">Myxosporean</name>
    <dbReference type="NCBI Taxonomy" id="669202"/>
    <lineage>
        <taxon>Eukaryota</taxon>
        <taxon>Metazoa</taxon>
        <taxon>Cnidaria</taxon>
        <taxon>Myxozoa</taxon>
        <taxon>Myxosporea</taxon>
        <taxon>Bivalvulida</taxon>
        <taxon>Platysporina</taxon>
        <taxon>Myxobolidae</taxon>
        <taxon>Thelohanellus</taxon>
    </lineage>
</organism>
<accession>A0A0C2MDE6</accession>
<proteinExistence type="inferred from homology"/>
<dbReference type="InterPro" id="IPR036186">
    <property type="entry name" value="Serpin_sf"/>
</dbReference>
<dbReference type="Gene3D" id="3.30.497.10">
    <property type="entry name" value="Antithrombin, subunit I, domain 2"/>
    <property type="match status" value="1"/>
</dbReference>
<gene>
    <name evidence="4" type="ORF">RF11_10502</name>
</gene>
<sequence length="337" mass="39191">MMGAISIGLRGRSYEKMSKFLHKELDQFIDNEAWVKSESAKWWSKLRRKSVIEKSSETLIIYPGQLSAHYERISRQIFRRLDTKMDPSNADESVYEINWWIRRLVISGNIWKVVKKSMVSENKILFISTVYFQLPWKSEFYKYGENQLFWGDNEEFSKVEMICQLDEVRVYIQPKDNFKVIFKRAFTGVLSLVIVVRDYAYSTDEMLNSFKVEQLPTYLDQSQKDFVKFVLPKLKIPVSYDFVPALNKLGLTDIFYRSDTDFGRMTNHSVMMENLIQVSSVSVDLFGINSYTGGDAATSAESGVDELRVDRTFLFLLYSITENLVHFSALVNKPTVG</sequence>
<comment type="similarity">
    <text evidence="1 2">Belongs to the serpin family.</text>
</comment>
<dbReference type="Gene3D" id="2.30.39.10">
    <property type="entry name" value="Alpha-1-antitrypsin, domain 1"/>
    <property type="match status" value="1"/>
</dbReference>
<dbReference type="SMART" id="SM00093">
    <property type="entry name" value="SERPIN"/>
    <property type="match status" value="1"/>
</dbReference>
<evidence type="ECO:0000256" key="1">
    <source>
        <dbReference type="ARBA" id="ARBA00009500"/>
    </source>
</evidence>
<dbReference type="EMBL" id="JWZT01005005">
    <property type="protein sequence ID" value="KII62334.1"/>
    <property type="molecule type" value="Genomic_DNA"/>
</dbReference>
<name>A0A0C2MDE6_THEKT</name>
<dbReference type="Proteomes" id="UP000031668">
    <property type="component" value="Unassembled WGS sequence"/>
</dbReference>
<dbReference type="GO" id="GO:0005615">
    <property type="term" value="C:extracellular space"/>
    <property type="evidence" value="ECO:0007669"/>
    <property type="project" value="InterPro"/>
</dbReference>
<comment type="caution">
    <text evidence="4">The sequence shown here is derived from an EMBL/GenBank/DDBJ whole genome shotgun (WGS) entry which is preliminary data.</text>
</comment>
<dbReference type="GO" id="GO:0004867">
    <property type="term" value="F:serine-type endopeptidase inhibitor activity"/>
    <property type="evidence" value="ECO:0007669"/>
    <property type="project" value="InterPro"/>
</dbReference>
<dbReference type="OrthoDB" id="9518664at2759"/>
<dbReference type="InterPro" id="IPR023796">
    <property type="entry name" value="Serpin_dom"/>
</dbReference>
<dbReference type="InterPro" id="IPR042185">
    <property type="entry name" value="Serpin_sf_2"/>
</dbReference>
<dbReference type="AlphaFoldDB" id="A0A0C2MDE6"/>
<evidence type="ECO:0000259" key="3">
    <source>
        <dbReference type="SMART" id="SM00093"/>
    </source>
</evidence>
<reference evidence="4 5" key="1">
    <citation type="journal article" date="2014" name="Genome Biol. Evol.">
        <title>The genome of the myxosporean Thelohanellus kitauei shows adaptations to nutrient acquisition within its fish host.</title>
        <authorList>
            <person name="Yang Y."/>
            <person name="Xiong J."/>
            <person name="Zhou Z."/>
            <person name="Huo F."/>
            <person name="Miao W."/>
            <person name="Ran C."/>
            <person name="Liu Y."/>
            <person name="Zhang J."/>
            <person name="Feng J."/>
            <person name="Wang M."/>
            <person name="Wang M."/>
            <person name="Wang L."/>
            <person name="Yao B."/>
        </authorList>
    </citation>
    <scope>NUCLEOTIDE SEQUENCE [LARGE SCALE GENOMIC DNA]</scope>
    <source>
        <strain evidence="4">Wuqing</strain>
    </source>
</reference>
<protein>
    <submittedName>
        <fullName evidence="4">Serine proteinase inhibitor 2</fullName>
    </submittedName>
</protein>
<dbReference type="InterPro" id="IPR042178">
    <property type="entry name" value="Serpin_sf_1"/>
</dbReference>